<evidence type="ECO:0000256" key="7">
    <source>
        <dbReference type="ARBA" id="ARBA00023065"/>
    </source>
</evidence>
<feature type="transmembrane region" description="Helical" evidence="14">
    <location>
        <begin position="44"/>
        <end position="63"/>
    </location>
</feature>
<evidence type="ECO:0000256" key="13">
    <source>
        <dbReference type="ARBA" id="ARBA00036634"/>
    </source>
</evidence>
<proteinExistence type="inferred from homology"/>
<evidence type="ECO:0000256" key="4">
    <source>
        <dbReference type="ARBA" id="ARBA00022475"/>
    </source>
</evidence>
<reference evidence="15" key="3">
    <citation type="submission" date="2025-09" db="UniProtKB">
        <authorList>
            <consortium name="Ensembl"/>
        </authorList>
    </citation>
    <scope>IDENTIFICATION</scope>
</reference>
<evidence type="ECO:0000256" key="3">
    <source>
        <dbReference type="ARBA" id="ARBA00022448"/>
    </source>
</evidence>
<evidence type="ECO:0000256" key="5">
    <source>
        <dbReference type="ARBA" id="ARBA00022692"/>
    </source>
</evidence>
<dbReference type="InterPro" id="IPR059116">
    <property type="entry name" value="P2X_receptor"/>
</dbReference>
<keyword evidence="8 14" id="KW-0472">Membrane</keyword>
<comment type="similarity">
    <text evidence="2 14">Belongs to the P2X receptor family.</text>
</comment>
<dbReference type="GO" id="GO:0007274">
    <property type="term" value="P:neuromuscular synaptic transmission"/>
    <property type="evidence" value="ECO:0007669"/>
    <property type="project" value="Ensembl"/>
</dbReference>
<dbReference type="GO" id="GO:0043235">
    <property type="term" value="C:receptor complex"/>
    <property type="evidence" value="ECO:0007669"/>
    <property type="project" value="Ensembl"/>
</dbReference>
<gene>
    <name evidence="15" type="primary">P2RX2</name>
</gene>
<dbReference type="GO" id="GO:0007605">
    <property type="term" value="P:sensory perception of sound"/>
    <property type="evidence" value="ECO:0007669"/>
    <property type="project" value="Ensembl"/>
</dbReference>
<evidence type="ECO:0000256" key="11">
    <source>
        <dbReference type="ARBA" id="ARBA00023286"/>
    </source>
</evidence>
<dbReference type="Gene3D" id="2.60.490.10">
    <property type="entry name" value="atp-gated p2x4 ion channel domain"/>
    <property type="match status" value="1"/>
</dbReference>
<dbReference type="InterPro" id="IPR003045">
    <property type="entry name" value="P2X2_purnocptor"/>
</dbReference>
<keyword evidence="10" id="KW-0325">Glycoprotein</keyword>
<dbReference type="GO" id="GO:0009743">
    <property type="term" value="P:response to carbohydrate"/>
    <property type="evidence" value="ECO:0007669"/>
    <property type="project" value="Ensembl"/>
</dbReference>
<organism evidence="15 16">
    <name type="scientific">Podarcis muralis</name>
    <name type="common">Wall lizard</name>
    <name type="synonym">Lacerta muralis</name>
    <dbReference type="NCBI Taxonomy" id="64176"/>
    <lineage>
        <taxon>Eukaryota</taxon>
        <taxon>Metazoa</taxon>
        <taxon>Chordata</taxon>
        <taxon>Craniata</taxon>
        <taxon>Vertebrata</taxon>
        <taxon>Euteleostomi</taxon>
        <taxon>Lepidosauria</taxon>
        <taxon>Squamata</taxon>
        <taxon>Bifurcata</taxon>
        <taxon>Unidentata</taxon>
        <taxon>Episquamata</taxon>
        <taxon>Laterata</taxon>
        <taxon>Lacertibaenia</taxon>
        <taxon>Lacertidae</taxon>
        <taxon>Podarcis</taxon>
    </lineage>
</organism>
<evidence type="ECO:0000256" key="1">
    <source>
        <dbReference type="ARBA" id="ARBA00004651"/>
    </source>
</evidence>
<dbReference type="GO" id="GO:0030432">
    <property type="term" value="P:peristalsis"/>
    <property type="evidence" value="ECO:0007669"/>
    <property type="project" value="Ensembl"/>
</dbReference>
<dbReference type="Gene3D" id="1.10.287.940">
    <property type="entry name" value="atp-gated p2x4 ion channel"/>
    <property type="match status" value="1"/>
</dbReference>
<dbReference type="GO" id="GO:0042802">
    <property type="term" value="F:identical protein binding"/>
    <property type="evidence" value="ECO:0007669"/>
    <property type="project" value="Ensembl"/>
</dbReference>
<dbReference type="InterPro" id="IPR001429">
    <property type="entry name" value="P2X_purnocptor"/>
</dbReference>
<keyword evidence="12 14" id="KW-0407">Ion channel</keyword>
<dbReference type="Proteomes" id="UP000472272">
    <property type="component" value="Chromosome 16"/>
</dbReference>
<dbReference type="GO" id="GO:0016324">
    <property type="term" value="C:apical plasma membrane"/>
    <property type="evidence" value="ECO:0007669"/>
    <property type="project" value="Ensembl"/>
</dbReference>
<dbReference type="GO" id="GO:0007528">
    <property type="term" value="P:neuromuscular junction development"/>
    <property type="evidence" value="ECO:0007669"/>
    <property type="project" value="Ensembl"/>
</dbReference>
<dbReference type="PANTHER" id="PTHR10125:SF4">
    <property type="entry name" value="P2X PURINOCEPTOR 2"/>
    <property type="match status" value="1"/>
</dbReference>
<evidence type="ECO:0000256" key="10">
    <source>
        <dbReference type="ARBA" id="ARBA00023180"/>
    </source>
</evidence>
<evidence type="ECO:0000256" key="9">
    <source>
        <dbReference type="ARBA" id="ARBA00023157"/>
    </source>
</evidence>
<protein>
    <recommendedName>
        <fullName evidence="14">P2X purinoceptor</fullName>
    </recommendedName>
</protein>
<sequence length="506" mass="56441">MSVYCLAPSEPPGRCDLVLAKGASKFWNYETPKVIVVKKRNLGVIYRLVQLLILVYFIWYVFIIQKGYQESESGPESSVITKVKGVSRSQHKVWDVEEYVKPPEGGSVFSIITRVQVTSSQTQDTCPEVGIGRNVRALCHSDRDCHAGEMDMLGNGEKTGRCISYNYSMKTCEIRAWCPVEDAASVNENLSKMAPEFTILIKNNIHFPRFRFTKGNVKDNDDSYLKSCTFNETTGLYCPIFKLGFIVEQAGENFTQLAEKGGVIGVIINWNCNLDLPDTMCNPRYSFRRLDPKWAQASSGYNYRFAKYYKHRGKSTRTLIKAYGIRIDVIVHGQAGKFSLIPTIINLATALTSVGVGSFLCDWILLTFMNKNEVYSARKFDQVVGRVPLNGSLPTLGQPRGAGILKEHPSQLGRTGALSHSSLLAKQHSTMGYQKAPNVAQCTQERALEAGPLEGKWGTAPPTSVRPQPAPRPACLLCYNQSGVSACHWFHFLYCKGLEEMILQVP</sequence>
<comment type="subcellular location">
    <subcellularLocation>
        <location evidence="1">Cell membrane</location>
        <topology evidence="1">Multi-pass membrane protein</topology>
    </subcellularLocation>
    <subcellularLocation>
        <location evidence="14">Membrane</location>
        <topology evidence="14">Multi-pass membrane protein</topology>
    </subcellularLocation>
</comment>
<comment type="function">
    <text evidence="14">Receptor for ATP that acts as a ligand-gated ion channel.</text>
</comment>
<comment type="catalytic activity">
    <reaction evidence="13">
        <text>Ca(2+)(in) = Ca(2+)(out)</text>
        <dbReference type="Rhea" id="RHEA:29671"/>
        <dbReference type="ChEBI" id="CHEBI:29108"/>
    </reaction>
</comment>
<comment type="caution">
    <text evidence="14">Lacks conserved residue(s) required for the propagation of feature annotation.</text>
</comment>
<keyword evidence="3 14" id="KW-0813">Transport</keyword>
<dbReference type="GO" id="GO:0033198">
    <property type="term" value="P:response to ATP"/>
    <property type="evidence" value="ECO:0007669"/>
    <property type="project" value="Ensembl"/>
</dbReference>
<dbReference type="GO" id="GO:0001614">
    <property type="term" value="F:purinergic nucleotide receptor activity"/>
    <property type="evidence" value="ECO:0007669"/>
    <property type="project" value="InterPro"/>
</dbReference>
<keyword evidence="9" id="KW-1015">Disulfide bond</keyword>
<dbReference type="NCBIfam" id="TIGR00863">
    <property type="entry name" value="P2X"/>
    <property type="match status" value="1"/>
</dbReference>
<accession>A0A670JIX3</accession>
<keyword evidence="4" id="KW-1003">Cell membrane</keyword>
<dbReference type="PANTHER" id="PTHR10125">
    <property type="entry name" value="P2X PURINOCEPTOR"/>
    <property type="match status" value="1"/>
</dbReference>
<dbReference type="FunFam" id="2.60.490.10:FF:000001">
    <property type="entry name" value="P2X purinoceptor"/>
    <property type="match status" value="1"/>
</dbReference>
<dbReference type="PROSITE" id="PS01212">
    <property type="entry name" value="P2X_RECEPTOR"/>
    <property type="match status" value="1"/>
</dbReference>
<keyword evidence="5 14" id="KW-0812">Transmembrane</keyword>
<evidence type="ECO:0000256" key="6">
    <source>
        <dbReference type="ARBA" id="ARBA00022989"/>
    </source>
</evidence>
<evidence type="ECO:0000313" key="15">
    <source>
        <dbReference type="Ensembl" id="ENSPMRP00000024401.1"/>
    </source>
</evidence>
<evidence type="ECO:0000256" key="14">
    <source>
        <dbReference type="RuleBase" id="RU000681"/>
    </source>
</evidence>
<evidence type="ECO:0000256" key="12">
    <source>
        <dbReference type="ARBA" id="ARBA00023303"/>
    </source>
</evidence>
<dbReference type="GO" id="GO:0048266">
    <property type="term" value="P:behavioral response to pain"/>
    <property type="evidence" value="ECO:0007669"/>
    <property type="project" value="Ensembl"/>
</dbReference>
<dbReference type="InterPro" id="IPR027309">
    <property type="entry name" value="P2X_extracellular_dom_sf"/>
</dbReference>
<dbReference type="PRINTS" id="PR01307">
    <property type="entry name" value="P2XRECEPTOR"/>
</dbReference>
<dbReference type="GeneTree" id="ENSGT01020000230351"/>
<dbReference type="GO" id="GO:0050909">
    <property type="term" value="P:sensory perception of taste"/>
    <property type="evidence" value="ECO:0007669"/>
    <property type="project" value="Ensembl"/>
</dbReference>
<keyword evidence="7 14" id="KW-0406">Ion transport</keyword>
<evidence type="ECO:0000256" key="2">
    <source>
        <dbReference type="ARBA" id="ARBA00009848"/>
    </source>
</evidence>
<dbReference type="GO" id="GO:0003029">
    <property type="term" value="P:detection of hypoxic conditions in blood by carotid body chemoreceptor signaling"/>
    <property type="evidence" value="ECO:0007669"/>
    <property type="project" value="Ensembl"/>
</dbReference>
<keyword evidence="14" id="KW-0675">Receptor</keyword>
<evidence type="ECO:0000313" key="16">
    <source>
        <dbReference type="Proteomes" id="UP000472272"/>
    </source>
</evidence>
<keyword evidence="16" id="KW-1185">Reference proteome</keyword>
<dbReference type="GO" id="GO:0048741">
    <property type="term" value="P:skeletal muscle fiber development"/>
    <property type="evidence" value="ECO:0007669"/>
    <property type="project" value="Ensembl"/>
</dbReference>
<dbReference type="Pfam" id="PF00864">
    <property type="entry name" value="P2X_receptor"/>
    <property type="match status" value="1"/>
</dbReference>
<dbReference type="GO" id="GO:0001666">
    <property type="term" value="P:response to hypoxia"/>
    <property type="evidence" value="ECO:0007669"/>
    <property type="project" value="Ensembl"/>
</dbReference>
<name>A0A670JIX3_PODMU</name>
<dbReference type="GO" id="GO:0098992">
    <property type="term" value="C:neuronal dense core vesicle"/>
    <property type="evidence" value="ECO:0007669"/>
    <property type="project" value="Ensembl"/>
</dbReference>
<dbReference type="GO" id="GO:0070588">
    <property type="term" value="P:calcium ion transmembrane transport"/>
    <property type="evidence" value="ECO:0007669"/>
    <property type="project" value="TreeGrafter"/>
</dbReference>
<dbReference type="GO" id="GO:0098794">
    <property type="term" value="C:postsynapse"/>
    <property type="evidence" value="ECO:0007669"/>
    <property type="project" value="GOC"/>
</dbReference>
<keyword evidence="6 14" id="KW-1133">Transmembrane helix</keyword>
<dbReference type="GO" id="GO:0005524">
    <property type="term" value="F:ATP binding"/>
    <property type="evidence" value="ECO:0007669"/>
    <property type="project" value="InterPro"/>
</dbReference>
<dbReference type="AlphaFoldDB" id="A0A670JIX3"/>
<reference evidence="15 16" key="1">
    <citation type="journal article" date="2019" name="Proc. Natl. Acad. Sci. U.S.A.">
        <title>Regulatory changes in pterin and carotenoid genes underlie balanced color polymorphisms in the wall lizard.</title>
        <authorList>
            <person name="Andrade P."/>
            <person name="Pinho C."/>
            <person name="Perez I de Lanuza G."/>
            <person name="Afonso S."/>
            <person name="Brejcha J."/>
            <person name="Rubin C.J."/>
            <person name="Wallerman O."/>
            <person name="Pereira P."/>
            <person name="Sabatino S.J."/>
            <person name="Bellati A."/>
            <person name="Pellitteri-Rosa D."/>
            <person name="Bosakova Z."/>
            <person name="Bunikis I."/>
            <person name="Carretero M.A."/>
            <person name="Feiner N."/>
            <person name="Marsik P."/>
            <person name="Pauperio F."/>
            <person name="Salvi D."/>
            <person name="Soler L."/>
            <person name="While G.M."/>
            <person name="Uller T."/>
            <person name="Font E."/>
            <person name="Andersson L."/>
            <person name="Carneiro M."/>
        </authorList>
    </citation>
    <scope>NUCLEOTIDE SEQUENCE</scope>
</reference>
<dbReference type="PRINTS" id="PR01309">
    <property type="entry name" value="P2X2RECEPTOR"/>
</dbReference>
<dbReference type="GO" id="GO:0004931">
    <property type="term" value="F:extracellularly ATP-gated monoatomic cation channel activity"/>
    <property type="evidence" value="ECO:0007669"/>
    <property type="project" value="Ensembl"/>
</dbReference>
<dbReference type="Ensembl" id="ENSPMRT00000025886.1">
    <property type="protein sequence ID" value="ENSPMRP00000024401.1"/>
    <property type="gene ID" value="ENSPMRG00000015686.1"/>
</dbReference>
<dbReference type="GO" id="GO:0014832">
    <property type="term" value="P:urinary bladder smooth muscle contraction"/>
    <property type="evidence" value="ECO:0007669"/>
    <property type="project" value="Ensembl"/>
</dbReference>
<evidence type="ECO:0000256" key="8">
    <source>
        <dbReference type="ARBA" id="ARBA00023136"/>
    </source>
</evidence>
<dbReference type="InterPro" id="IPR053792">
    <property type="entry name" value="P2X_RECEPTOR_CS"/>
</dbReference>
<reference evidence="15" key="2">
    <citation type="submission" date="2025-08" db="UniProtKB">
        <authorList>
            <consortium name="Ensembl"/>
        </authorList>
    </citation>
    <scope>IDENTIFICATION</scope>
</reference>
<keyword evidence="11" id="KW-1071">Ligand-gated ion channel</keyword>